<keyword evidence="4" id="KW-1185">Reference proteome</keyword>
<evidence type="ECO:0000313" key="4">
    <source>
        <dbReference type="Proteomes" id="UP000292424"/>
    </source>
</evidence>
<proteinExistence type="predicted"/>
<keyword evidence="2" id="KW-0732">Signal</keyword>
<reference evidence="3 4" key="1">
    <citation type="submission" date="2019-09" db="EMBL/GenBank/DDBJ databases">
        <title>Complete genome sequence of Arachidicoccus sp. B3-10 isolated from apple orchard soil.</title>
        <authorList>
            <person name="Kim H.S."/>
            <person name="Han K.-I."/>
            <person name="Suh M.K."/>
            <person name="Lee K.C."/>
            <person name="Eom M.K."/>
            <person name="Kim J.-S."/>
            <person name="Kang S.W."/>
            <person name="Sin Y."/>
            <person name="Lee J.-S."/>
        </authorList>
    </citation>
    <scope>NUCLEOTIDE SEQUENCE [LARGE SCALE GENOMIC DNA]</scope>
    <source>
        <strain evidence="3 4">B3-10</strain>
    </source>
</reference>
<feature type="signal peptide" evidence="2">
    <location>
        <begin position="1"/>
        <end position="21"/>
    </location>
</feature>
<evidence type="ECO:0000256" key="1">
    <source>
        <dbReference type="SAM" id="MobiDB-lite"/>
    </source>
</evidence>
<dbReference type="Proteomes" id="UP000292424">
    <property type="component" value="Chromosome"/>
</dbReference>
<feature type="region of interest" description="Disordered" evidence="1">
    <location>
        <begin position="118"/>
        <end position="155"/>
    </location>
</feature>
<accession>A0A5P2G4I8</accession>
<evidence type="ECO:0000256" key="2">
    <source>
        <dbReference type="SAM" id="SignalP"/>
    </source>
</evidence>
<dbReference type="AlphaFoldDB" id="A0A5P2G4I8"/>
<evidence type="ECO:0000313" key="3">
    <source>
        <dbReference type="EMBL" id="QES90435.1"/>
    </source>
</evidence>
<name>A0A5P2G4I8_9BACT</name>
<protein>
    <recommendedName>
        <fullName evidence="5">DUF3300 domain-containing protein</fullName>
    </recommendedName>
</protein>
<evidence type="ECO:0008006" key="5">
    <source>
        <dbReference type="Google" id="ProtNLM"/>
    </source>
</evidence>
<feature type="chain" id="PRO_5024425096" description="DUF3300 domain-containing protein" evidence="2">
    <location>
        <begin position="22"/>
        <end position="155"/>
    </location>
</feature>
<dbReference type="RefSeq" id="WP_131331416.1">
    <property type="nucleotide sequence ID" value="NZ_CP044016.1"/>
</dbReference>
<feature type="compositionally biased region" description="Basic and acidic residues" evidence="1">
    <location>
        <begin position="144"/>
        <end position="155"/>
    </location>
</feature>
<dbReference type="KEGG" id="arac:E0W69_017830"/>
<dbReference type="OrthoDB" id="799522at2"/>
<sequence>MKKSILFAAIFALGFAVKSNAQVSVSINIGNQPAWAPVGNVSTPFYFIPEMNVYFDVARAMYIYPNGNQWVYVRNLPSRYRQYNMYNVYKVPVNRGGKPYLMNTRDRANYGKYASYHGRQQPIRPNNNFVHGGPGRNNNGHGNNGHDRGNGHGRH</sequence>
<gene>
    <name evidence="3" type="ORF">E0W69_017830</name>
</gene>
<dbReference type="EMBL" id="CP044016">
    <property type="protein sequence ID" value="QES90435.1"/>
    <property type="molecule type" value="Genomic_DNA"/>
</dbReference>
<organism evidence="3 4">
    <name type="scientific">Rhizosphaericola mali</name>
    <dbReference type="NCBI Taxonomy" id="2545455"/>
    <lineage>
        <taxon>Bacteria</taxon>
        <taxon>Pseudomonadati</taxon>
        <taxon>Bacteroidota</taxon>
        <taxon>Chitinophagia</taxon>
        <taxon>Chitinophagales</taxon>
        <taxon>Chitinophagaceae</taxon>
        <taxon>Rhizosphaericola</taxon>
    </lineage>
</organism>